<name>A0AAX4L1S6_9CREN</name>
<dbReference type="GO" id="GO:0006508">
    <property type="term" value="P:proteolysis"/>
    <property type="evidence" value="ECO:0007669"/>
    <property type="project" value="UniProtKB-KW"/>
</dbReference>
<gene>
    <name evidence="1" type="ORF">V6M85_03190</name>
</gene>
<dbReference type="Pfam" id="PF05317">
    <property type="entry name" value="Thermopsin"/>
    <property type="match status" value="1"/>
</dbReference>
<proteinExistence type="predicted"/>
<accession>A0AAX4L1S6</accession>
<dbReference type="RefSeq" id="WP_338602897.1">
    <property type="nucleotide sequence ID" value="NZ_CP146016.1"/>
</dbReference>
<dbReference type="GO" id="GO:0008233">
    <property type="term" value="F:peptidase activity"/>
    <property type="evidence" value="ECO:0007669"/>
    <property type="project" value="UniProtKB-KW"/>
</dbReference>
<keyword evidence="1" id="KW-0378">Hydrolase</keyword>
<dbReference type="EC" id="3.4.23.-" evidence="1"/>
<evidence type="ECO:0000313" key="1">
    <source>
        <dbReference type="EMBL" id="WWQ61100.1"/>
    </source>
</evidence>
<keyword evidence="2" id="KW-1185">Reference proteome</keyword>
<sequence length="171" mass="19302">MKGIFILFIVLISIGSLLVYARNHPVGISAHNGPIYTDAVLGFANITSLGAYNSSFNQAPYGASLQLNVVDKVVTPTNTYYLWFQDVAYFLTNNDTMNFGDNIWNFTLPYANVSNVIGEGEISVYNTSYHQTYYAAGWYISKYYFPFAFYLLINETYNNSGVEVDFAYMHS</sequence>
<evidence type="ECO:0000313" key="2">
    <source>
        <dbReference type="Proteomes" id="UP001432202"/>
    </source>
</evidence>
<dbReference type="EMBL" id="CP146016">
    <property type="protein sequence ID" value="WWQ61100.1"/>
    <property type="molecule type" value="Genomic_DNA"/>
</dbReference>
<dbReference type="AlphaFoldDB" id="A0AAX4L1S6"/>
<dbReference type="InterPro" id="IPR007981">
    <property type="entry name" value="Peptidase_A5"/>
</dbReference>
<dbReference type="GeneID" id="89335740"/>
<dbReference type="Proteomes" id="UP001432202">
    <property type="component" value="Chromosome"/>
</dbReference>
<protein>
    <submittedName>
        <fullName evidence="1">Thermopsin family protease</fullName>
        <ecNumber evidence="1">3.4.23.-</ecNumber>
    </submittedName>
</protein>
<reference evidence="1 2" key="1">
    <citation type="submission" date="2024-02" db="EMBL/GenBank/DDBJ databases">
        <title>STSV induces naive adaptation in Sulfolobus.</title>
        <authorList>
            <person name="Xiang X."/>
            <person name="Song M."/>
        </authorList>
    </citation>
    <scope>NUCLEOTIDE SEQUENCE [LARGE SCALE GENOMIC DNA]</scope>
    <source>
        <strain evidence="1 2">RT2</strain>
    </source>
</reference>
<organism evidence="1 2">
    <name type="scientific">Sulfolobus tengchongensis</name>
    <dbReference type="NCBI Taxonomy" id="207809"/>
    <lineage>
        <taxon>Archaea</taxon>
        <taxon>Thermoproteota</taxon>
        <taxon>Thermoprotei</taxon>
        <taxon>Sulfolobales</taxon>
        <taxon>Sulfolobaceae</taxon>
        <taxon>Sulfolobus</taxon>
    </lineage>
</organism>
<keyword evidence="1" id="KW-0645">Protease</keyword>